<dbReference type="STRING" id="1278311.GCA_000428705_01016"/>
<dbReference type="EMBL" id="LR215048">
    <property type="protein sequence ID" value="VEU79609.1"/>
    <property type="molecule type" value="Genomic_DNA"/>
</dbReference>
<reference evidence="2 3" key="1">
    <citation type="submission" date="2019-01" db="EMBL/GenBank/DDBJ databases">
        <authorList>
            <consortium name="Pathogen Informatics"/>
        </authorList>
    </citation>
    <scope>NUCLEOTIDE SEQUENCE [LARGE SCALE GENOMIC DNA]</scope>
    <source>
        <strain evidence="2 3">NCTC10138</strain>
    </source>
</reference>
<keyword evidence="3" id="KW-1185">Reference proteome</keyword>
<dbReference type="Gene3D" id="3.30.420.200">
    <property type="match status" value="1"/>
</dbReference>
<evidence type="ECO:0000259" key="1">
    <source>
        <dbReference type="Pfam" id="PF00814"/>
    </source>
</evidence>
<feature type="domain" description="Gcp-like" evidence="1">
    <location>
        <begin position="38"/>
        <end position="137"/>
    </location>
</feature>
<dbReference type="KEGG" id="aaxa:NCTC10138_00047"/>
<dbReference type="InterPro" id="IPR043129">
    <property type="entry name" value="ATPase_NBD"/>
</dbReference>
<protein>
    <submittedName>
        <fullName evidence="2">UGMP family protein</fullName>
    </submittedName>
</protein>
<gene>
    <name evidence="2" type="primary">ydiC</name>
    <name evidence="2" type="ORF">NCTC10138_00047</name>
</gene>
<dbReference type="Proteomes" id="UP000289841">
    <property type="component" value="Chromosome"/>
</dbReference>
<dbReference type="AlphaFoldDB" id="A0A449BBA8"/>
<dbReference type="InterPro" id="IPR000905">
    <property type="entry name" value="Gcp-like_dom"/>
</dbReference>
<evidence type="ECO:0000313" key="3">
    <source>
        <dbReference type="Proteomes" id="UP000289841"/>
    </source>
</evidence>
<dbReference type="GO" id="GO:0002949">
    <property type="term" value="P:tRNA threonylcarbamoyladenosine modification"/>
    <property type="evidence" value="ECO:0007669"/>
    <property type="project" value="InterPro"/>
</dbReference>
<dbReference type="Pfam" id="PF00814">
    <property type="entry name" value="TsaD"/>
    <property type="match status" value="1"/>
</dbReference>
<dbReference type="InterPro" id="IPR022496">
    <property type="entry name" value="T6A_TsaB"/>
</dbReference>
<sequence length="196" mass="22303">MKELIIDASTNLLYIGLINEKEADYITRIGKNDNAAYVVEMIKDLLEKNNLKIDDIETIIVGVGPGSYTGARVAVTVAKMLAYTKNIKLKTISSLNLLSTGYQNVLSAIDARRGYYFVGKFENGKTIMEDDYLSFDEIKNEKNLIVITPETIKVDLHLVSENSILNENIHELEPNYLRKTEAETNYDKKNDHKWYC</sequence>
<name>A0A449BBA8_HAPAX</name>
<dbReference type="SUPFAM" id="SSF53067">
    <property type="entry name" value="Actin-like ATPase domain"/>
    <property type="match status" value="1"/>
</dbReference>
<dbReference type="OrthoDB" id="9784166at2"/>
<evidence type="ECO:0000313" key="2">
    <source>
        <dbReference type="EMBL" id="VEU79609.1"/>
    </source>
</evidence>
<proteinExistence type="predicted"/>
<dbReference type="Gene3D" id="3.30.420.40">
    <property type="match status" value="1"/>
</dbReference>
<accession>A0A449BBA8</accession>
<dbReference type="NCBIfam" id="TIGR03725">
    <property type="entry name" value="T6A_YeaZ"/>
    <property type="match status" value="1"/>
</dbReference>
<organism evidence="2 3">
    <name type="scientific">Haploplasma axanthum</name>
    <name type="common">Acholeplasma axanthum</name>
    <dbReference type="NCBI Taxonomy" id="29552"/>
    <lineage>
        <taxon>Bacteria</taxon>
        <taxon>Bacillati</taxon>
        <taxon>Mycoplasmatota</taxon>
        <taxon>Mollicutes</taxon>
        <taxon>Acholeplasmatales</taxon>
        <taxon>Acholeplasmataceae</taxon>
        <taxon>Haploplasma</taxon>
    </lineage>
</organism>